<evidence type="ECO:0000256" key="1">
    <source>
        <dbReference type="ARBA" id="ARBA00004141"/>
    </source>
</evidence>
<dbReference type="EMBL" id="CADEPI010000147">
    <property type="protein sequence ID" value="CAB3377566.1"/>
    <property type="molecule type" value="Genomic_DNA"/>
</dbReference>
<feature type="transmembrane region" description="Helical" evidence="6">
    <location>
        <begin position="281"/>
        <end position="297"/>
    </location>
</feature>
<dbReference type="PANTHER" id="PTHR23507">
    <property type="entry name" value="ZGC:174356"/>
    <property type="match status" value="1"/>
</dbReference>
<evidence type="ECO:0000256" key="2">
    <source>
        <dbReference type="ARBA" id="ARBA00022692"/>
    </source>
</evidence>
<protein>
    <recommendedName>
        <fullName evidence="9">Major facilitator superfamily (MFS) profile domain-containing protein</fullName>
    </recommendedName>
</protein>
<keyword evidence="2 6" id="KW-0812">Transmembrane</keyword>
<comment type="subcellular location">
    <subcellularLocation>
        <location evidence="1">Membrane</location>
        <topology evidence="1">Multi-pass membrane protein</topology>
    </subcellularLocation>
</comment>
<evidence type="ECO:0000256" key="5">
    <source>
        <dbReference type="SAM" id="MobiDB-lite"/>
    </source>
</evidence>
<dbReference type="Proteomes" id="UP000494165">
    <property type="component" value="Unassembled WGS sequence"/>
</dbReference>
<feature type="transmembrane region" description="Helical" evidence="6">
    <location>
        <begin position="440"/>
        <end position="460"/>
    </location>
</feature>
<feature type="transmembrane region" description="Helical" evidence="6">
    <location>
        <begin position="317"/>
        <end position="337"/>
    </location>
</feature>
<feature type="transmembrane region" description="Helical" evidence="6">
    <location>
        <begin position="21"/>
        <end position="41"/>
    </location>
</feature>
<accession>A0A8S1D5V9</accession>
<feature type="transmembrane region" description="Helical" evidence="6">
    <location>
        <begin position="349"/>
        <end position="369"/>
    </location>
</feature>
<feature type="transmembrane region" description="Helical" evidence="6">
    <location>
        <begin position="82"/>
        <end position="104"/>
    </location>
</feature>
<dbReference type="InterPro" id="IPR036259">
    <property type="entry name" value="MFS_trans_sf"/>
</dbReference>
<proteinExistence type="predicted"/>
<sequence>MATMEEAKNQKRKWLKDSLNKVTTEPVMFLYMFAFMLTSVVEQRFYVDRACRVDLGFSDEICTNIASNSSEKVIVQKYVAVFVQYNTIAMHGVPLVLALFLGAWSDKNGGARKGPLLAGLLGKTIYSVMFAVNAWQDSWPLYFSLYTATLPPALTGADLAIFMATFSYVADVTTPEERTLRITLLQVSYLITIPTGVALGKILFNATGESVVICFLVNAALLVVALIYAALRLNWRSAKRVMDTAKVVEKRKPFLCDFFDRQHLADTIRTVFRKRPGSRRAYLWGLLIAMGLYTFHRDESSLMYLYTQLTFNFDLNLYSNFRTYQSGVYVLGILCVMPIMTKVCKLPDAAAVLVGAAAHAAARVVFILAQMPYMLYVGATLSSLGPIVAPVIKSMVTKVVPIRDRGKVMSILASADNAVPLFSGVVYSQVYNATITTFPQAFFIITIAAQLLVMAIMGGIQCSLKSGRLDDGETPPAAQVDEPLQRSPSKASIHSVTD</sequence>
<dbReference type="PANTHER" id="PTHR23507:SF37">
    <property type="entry name" value="GH08173P"/>
    <property type="match status" value="1"/>
</dbReference>
<dbReference type="Pfam" id="PF07690">
    <property type="entry name" value="MFS_1"/>
    <property type="match status" value="1"/>
</dbReference>
<keyword evidence="3 6" id="KW-1133">Transmembrane helix</keyword>
<evidence type="ECO:0008006" key="9">
    <source>
        <dbReference type="Google" id="ProtNLM"/>
    </source>
</evidence>
<keyword evidence="8" id="KW-1185">Reference proteome</keyword>
<feature type="transmembrane region" description="Helical" evidence="6">
    <location>
        <begin position="141"/>
        <end position="170"/>
    </location>
</feature>
<dbReference type="Gene3D" id="1.20.1250.20">
    <property type="entry name" value="MFS general substrate transporter like domains"/>
    <property type="match status" value="1"/>
</dbReference>
<dbReference type="AlphaFoldDB" id="A0A8S1D5V9"/>
<name>A0A8S1D5V9_9INSE</name>
<evidence type="ECO:0000256" key="3">
    <source>
        <dbReference type="ARBA" id="ARBA00022989"/>
    </source>
</evidence>
<dbReference type="SUPFAM" id="SSF103473">
    <property type="entry name" value="MFS general substrate transporter"/>
    <property type="match status" value="1"/>
</dbReference>
<evidence type="ECO:0000313" key="8">
    <source>
        <dbReference type="Proteomes" id="UP000494165"/>
    </source>
</evidence>
<feature type="region of interest" description="Disordered" evidence="5">
    <location>
        <begin position="471"/>
        <end position="498"/>
    </location>
</feature>
<feature type="transmembrane region" description="Helical" evidence="6">
    <location>
        <begin position="182"/>
        <end position="204"/>
    </location>
</feature>
<organism evidence="7 8">
    <name type="scientific">Cloeon dipterum</name>
    <dbReference type="NCBI Taxonomy" id="197152"/>
    <lineage>
        <taxon>Eukaryota</taxon>
        <taxon>Metazoa</taxon>
        <taxon>Ecdysozoa</taxon>
        <taxon>Arthropoda</taxon>
        <taxon>Hexapoda</taxon>
        <taxon>Insecta</taxon>
        <taxon>Pterygota</taxon>
        <taxon>Palaeoptera</taxon>
        <taxon>Ephemeroptera</taxon>
        <taxon>Pisciforma</taxon>
        <taxon>Baetidae</taxon>
        <taxon>Cloeon</taxon>
    </lineage>
</organism>
<dbReference type="OrthoDB" id="419734at2759"/>
<feature type="compositionally biased region" description="Polar residues" evidence="5">
    <location>
        <begin position="486"/>
        <end position="498"/>
    </location>
</feature>
<feature type="transmembrane region" description="Helical" evidence="6">
    <location>
        <begin position="375"/>
        <end position="396"/>
    </location>
</feature>
<dbReference type="InterPro" id="IPR011701">
    <property type="entry name" value="MFS"/>
</dbReference>
<feature type="transmembrane region" description="Helical" evidence="6">
    <location>
        <begin position="210"/>
        <end position="231"/>
    </location>
</feature>
<dbReference type="GO" id="GO:0022857">
    <property type="term" value="F:transmembrane transporter activity"/>
    <property type="evidence" value="ECO:0007669"/>
    <property type="project" value="InterPro"/>
</dbReference>
<evidence type="ECO:0000256" key="4">
    <source>
        <dbReference type="ARBA" id="ARBA00023136"/>
    </source>
</evidence>
<feature type="transmembrane region" description="Helical" evidence="6">
    <location>
        <begin position="408"/>
        <end position="428"/>
    </location>
</feature>
<dbReference type="GO" id="GO:0016020">
    <property type="term" value="C:membrane"/>
    <property type="evidence" value="ECO:0007669"/>
    <property type="project" value="UniProtKB-SubCell"/>
</dbReference>
<reference evidence="7 8" key="1">
    <citation type="submission" date="2020-04" db="EMBL/GenBank/DDBJ databases">
        <authorList>
            <person name="Alioto T."/>
            <person name="Alioto T."/>
            <person name="Gomez Garrido J."/>
        </authorList>
    </citation>
    <scope>NUCLEOTIDE SEQUENCE [LARGE SCALE GENOMIC DNA]</scope>
</reference>
<gene>
    <name evidence="7" type="ORF">CLODIP_2_CD01371</name>
</gene>
<comment type="caution">
    <text evidence="7">The sequence shown here is derived from an EMBL/GenBank/DDBJ whole genome shotgun (WGS) entry which is preliminary data.</text>
</comment>
<evidence type="ECO:0000256" key="6">
    <source>
        <dbReference type="SAM" id="Phobius"/>
    </source>
</evidence>
<feature type="transmembrane region" description="Helical" evidence="6">
    <location>
        <begin position="116"/>
        <end position="135"/>
    </location>
</feature>
<evidence type="ECO:0000313" key="7">
    <source>
        <dbReference type="EMBL" id="CAB3377566.1"/>
    </source>
</evidence>
<keyword evidence="4 6" id="KW-0472">Membrane</keyword>